<feature type="domain" description="Glycosyltransferase 2-like" evidence="1">
    <location>
        <begin position="5"/>
        <end position="131"/>
    </location>
</feature>
<dbReference type="HOGENOM" id="CLU_074336_0_0_10"/>
<dbReference type="CDD" id="cd00761">
    <property type="entry name" value="Glyco_tranf_GTA_type"/>
    <property type="match status" value="1"/>
</dbReference>
<evidence type="ECO:0000313" key="2">
    <source>
        <dbReference type="EMBL" id="KKB48761.1"/>
    </source>
</evidence>
<dbReference type="InterPro" id="IPR001173">
    <property type="entry name" value="Glyco_trans_2-like"/>
</dbReference>
<dbReference type="PATRIC" id="fig|927665.4.peg.4100"/>
<evidence type="ECO:0000313" key="3">
    <source>
        <dbReference type="Proteomes" id="UP000033047"/>
    </source>
</evidence>
<dbReference type="GO" id="GO:0016758">
    <property type="term" value="F:hexosyltransferase activity"/>
    <property type="evidence" value="ECO:0007669"/>
    <property type="project" value="UniProtKB-ARBA"/>
</dbReference>
<evidence type="ECO:0000259" key="1">
    <source>
        <dbReference type="Pfam" id="PF00535"/>
    </source>
</evidence>
<dbReference type="Proteomes" id="UP000033047">
    <property type="component" value="Unassembled WGS sequence"/>
</dbReference>
<dbReference type="EMBL" id="AQHV01000021">
    <property type="protein sequence ID" value="KKB48761.1"/>
    <property type="molecule type" value="Genomic_DNA"/>
</dbReference>
<organism evidence="2 3">
    <name type="scientific">Parabacteroides goldsteinii DSM 19448 = WAL 12034</name>
    <dbReference type="NCBI Taxonomy" id="927665"/>
    <lineage>
        <taxon>Bacteria</taxon>
        <taxon>Pseudomonadati</taxon>
        <taxon>Bacteroidota</taxon>
        <taxon>Bacteroidia</taxon>
        <taxon>Bacteroidales</taxon>
        <taxon>Tannerellaceae</taxon>
        <taxon>Parabacteroides</taxon>
    </lineage>
</organism>
<dbReference type="Gene3D" id="3.90.550.10">
    <property type="entry name" value="Spore Coat Polysaccharide Biosynthesis Protein SpsA, Chain A"/>
    <property type="match status" value="1"/>
</dbReference>
<name>A0A0F5IT79_9BACT</name>
<comment type="caution">
    <text evidence="2">The sequence shown here is derived from an EMBL/GenBank/DDBJ whole genome shotgun (WGS) entry which is preliminary data.</text>
</comment>
<dbReference type="Pfam" id="PF00535">
    <property type="entry name" value="Glycos_transf_2"/>
    <property type="match status" value="1"/>
</dbReference>
<dbReference type="STRING" id="927665.HMPREF1535_03990"/>
<proteinExistence type="predicted"/>
<sequence length="300" mass="34977">MKILTIITTTYNRGYCLHQLYNSLFMQQSRDFIWLIVDDGSTDNTRDVVEKFMVEADFEIRYVYQQNKGMTGARNTAYRYVDTEINIIIDSDDWMAPNAVARIIEFWNSNKRDDIAGIIALDVDKFGKVIGTQLPQGVKESTSIDMRLKYRMKGDKKFIFRSSISKLYPYPEIEGENFFPPSYKFYQIDQSYTMLLMNEAVCVVDYNDDSMSFDKIAQYKSCAKSFAMYRDLCVKLSPKLSFTLIQLLHYISASRFAGNKHYIKNSSKPLLAFIIWPFGLIFHEYLKRTKRKALSVPVKV</sequence>
<dbReference type="PANTHER" id="PTHR22916">
    <property type="entry name" value="GLYCOSYLTRANSFERASE"/>
    <property type="match status" value="1"/>
</dbReference>
<reference evidence="2 3" key="1">
    <citation type="submission" date="2013-04" db="EMBL/GenBank/DDBJ databases">
        <title>The Genome Sequence of Parabacteroides goldsteinii DSM 19448.</title>
        <authorList>
            <consortium name="The Broad Institute Genomics Platform"/>
            <person name="Earl A."/>
            <person name="Ward D."/>
            <person name="Feldgarden M."/>
            <person name="Gevers D."/>
            <person name="Martens E."/>
            <person name="Sakamoto M."/>
            <person name="Benno Y."/>
            <person name="Song Y."/>
            <person name="Liu C."/>
            <person name="Lee J."/>
            <person name="Bolanos M."/>
            <person name="Vaisanen M.L."/>
            <person name="Finegold S.M."/>
            <person name="Walker B."/>
            <person name="Young S."/>
            <person name="Zeng Q."/>
            <person name="Gargeya S."/>
            <person name="Fitzgerald M."/>
            <person name="Haas B."/>
            <person name="Abouelleil A."/>
            <person name="Allen A.W."/>
            <person name="Alvarado L."/>
            <person name="Arachchi H.M."/>
            <person name="Berlin A.M."/>
            <person name="Chapman S.B."/>
            <person name="Gainer-Dewar J."/>
            <person name="Goldberg J."/>
            <person name="Griggs A."/>
            <person name="Gujja S."/>
            <person name="Hansen M."/>
            <person name="Howarth C."/>
            <person name="Imamovic A."/>
            <person name="Ireland A."/>
            <person name="Larimer J."/>
            <person name="McCowan C."/>
            <person name="Murphy C."/>
            <person name="Pearson M."/>
            <person name="Poon T.W."/>
            <person name="Priest M."/>
            <person name="Roberts A."/>
            <person name="Saif S."/>
            <person name="Shea T."/>
            <person name="Sisk P."/>
            <person name="Sykes S."/>
            <person name="Wortman J."/>
            <person name="Nusbaum C."/>
            <person name="Birren B."/>
        </authorList>
    </citation>
    <scope>NUCLEOTIDE SEQUENCE [LARGE SCALE GENOMIC DNA]</scope>
    <source>
        <strain evidence="2 3">DSM 19448</strain>
    </source>
</reference>
<protein>
    <recommendedName>
        <fullName evidence="1">Glycosyltransferase 2-like domain-containing protein</fullName>
    </recommendedName>
</protein>
<dbReference type="PANTHER" id="PTHR22916:SF3">
    <property type="entry name" value="UDP-GLCNAC:BETAGAL BETA-1,3-N-ACETYLGLUCOSAMINYLTRANSFERASE-LIKE PROTEIN 1"/>
    <property type="match status" value="1"/>
</dbReference>
<dbReference type="RefSeq" id="WP_046147199.1">
    <property type="nucleotide sequence ID" value="NZ_KQ033913.1"/>
</dbReference>
<dbReference type="AlphaFoldDB" id="A0A0F5IT79"/>
<dbReference type="InterPro" id="IPR029044">
    <property type="entry name" value="Nucleotide-diphossugar_trans"/>
</dbReference>
<gene>
    <name evidence="2" type="ORF">HMPREF1535_03990</name>
</gene>
<accession>A0A0F5IT79</accession>
<dbReference type="SUPFAM" id="SSF53448">
    <property type="entry name" value="Nucleotide-diphospho-sugar transferases"/>
    <property type="match status" value="1"/>
</dbReference>